<dbReference type="Proteomes" id="UP000242561">
    <property type="component" value="Chromosome"/>
</dbReference>
<gene>
    <name evidence="1" type="ORF">LPB140_01930</name>
</gene>
<reference evidence="1 2" key="1">
    <citation type="submission" date="2016-11" db="EMBL/GenBank/DDBJ databases">
        <title>Sphingorhabdus sp. LPB0140, isolated from marine environment.</title>
        <authorList>
            <person name="Kim E."/>
            <person name="Yi H."/>
        </authorList>
    </citation>
    <scope>NUCLEOTIDE SEQUENCE [LARGE SCALE GENOMIC DNA]</scope>
    <source>
        <strain evidence="1 2">LPB0140</strain>
    </source>
</reference>
<dbReference type="OrthoDB" id="9795622at2"/>
<organism evidence="1 2">
    <name type="scientific">Sphingorhabdus lutea</name>
    <dbReference type="NCBI Taxonomy" id="1913578"/>
    <lineage>
        <taxon>Bacteria</taxon>
        <taxon>Pseudomonadati</taxon>
        <taxon>Pseudomonadota</taxon>
        <taxon>Alphaproteobacteria</taxon>
        <taxon>Sphingomonadales</taxon>
        <taxon>Sphingomonadaceae</taxon>
        <taxon>Sphingorhabdus</taxon>
    </lineage>
</organism>
<name>A0A1L3J9J5_9SPHN</name>
<proteinExistence type="predicted"/>
<dbReference type="STRING" id="1913578.LPB140_01930"/>
<evidence type="ECO:0000313" key="2">
    <source>
        <dbReference type="Proteomes" id="UP000242561"/>
    </source>
</evidence>
<keyword evidence="2" id="KW-1185">Reference proteome</keyword>
<evidence type="ECO:0008006" key="3">
    <source>
        <dbReference type="Google" id="ProtNLM"/>
    </source>
</evidence>
<accession>A0A1L3J9J5</accession>
<evidence type="ECO:0000313" key="1">
    <source>
        <dbReference type="EMBL" id="APG61794.1"/>
    </source>
</evidence>
<sequence length="285" mass="30277">MANNKLRWAIVIICLIIGGISLLNASWLADAPKGGPQLVAVKGTSLPVDENGCFIQQNIGYAASVTPPDVQSLQAVAGARGSSLLVNIETTKDGNFVIDKAANGNCARDNAAPRTPISVALPNLSAINLIIKAENIDAAHYPKLVETLRANGRDFDNKTMFLGSSKSIDALRPLAGKAGLIDYEKSKTCLSDHKLKGWMGALPQSCHNSVILATIDDLGFTLWGWPNKFLANVAAANSKMIVADKIEGDKIIGITSPEQFGDIANSYNGMILIEDIAKIGPTLKR</sequence>
<dbReference type="KEGG" id="sphl:LPB140_01930"/>
<protein>
    <recommendedName>
        <fullName evidence="3">GP-PDE domain-containing protein</fullName>
    </recommendedName>
</protein>
<dbReference type="EMBL" id="CP018154">
    <property type="protein sequence ID" value="APG61794.1"/>
    <property type="molecule type" value="Genomic_DNA"/>
</dbReference>
<dbReference type="RefSeq" id="WP_072558441.1">
    <property type="nucleotide sequence ID" value="NZ_CP018154.1"/>
</dbReference>
<dbReference type="AlphaFoldDB" id="A0A1L3J9J5"/>